<sequence length="116" mass="13193">MATTVPALKDGYFIFLRVGDSMADRYACFAEVESMCRMFTETLKVVEDLNAEEVLQRMELTVDSFEQMCAWENDLDFRFPESSWRGCAACLYKGALVANLSVVVVREVTTRALKLK</sequence>
<proteinExistence type="predicted"/>
<dbReference type="Proteomes" id="UP001162060">
    <property type="component" value="Unassembled WGS sequence"/>
</dbReference>
<dbReference type="EMBL" id="CAKLBY020000066">
    <property type="protein sequence ID" value="CAK7922800.1"/>
    <property type="molecule type" value="Genomic_DNA"/>
</dbReference>
<gene>
    <name evidence="1" type="ORF">PM001_LOCUS7971</name>
</gene>
<accession>A0AAV1TKB7</accession>
<evidence type="ECO:0000313" key="2">
    <source>
        <dbReference type="Proteomes" id="UP001162060"/>
    </source>
</evidence>
<comment type="caution">
    <text evidence="1">The sequence shown here is derived from an EMBL/GenBank/DDBJ whole genome shotgun (WGS) entry which is preliminary data.</text>
</comment>
<organism evidence="1 2">
    <name type="scientific">Peronospora matthiolae</name>
    <dbReference type="NCBI Taxonomy" id="2874970"/>
    <lineage>
        <taxon>Eukaryota</taxon>
        <taxon>Sar</taxon>
        <taxon>Stramenopiles</taxon>
        <taxon>Oomycota</taxon>
        <taxon>Peronosporomycetes</taxon>
        <taxon>Peronosporales</taxon>
        <taxon>Peronosporaceae</taxon>
        <taxon>Peronospora</taxon>
    </lineage>
</organism>
<name>A0AAV1TKB7_9STRA</name>
<dbReference type="PANTHER" id="PTHR38899:SF1">
    <property type="entry name" value="PROTEIN KINASE"/>
    <property type="match status" value="1"/>
</dbReference>
<protein>
    <submittedName>
        <fullName evidence="1">Uncharacterized protein</fullName>
    </submittedName>
</protein>
<evidence type="ECO:0000313" key="1">
    <source>
        <dbReference type="EMBL" id="CAK7922800.1"/>
    </source>
</evidence>
<dbReference type="PANTHER" id="PTHR38899">
    <property type="entry name" value="DOMAIN OOKINETE PROTEIN, PUTATIVE-RELATED"/>
    <property type="match status" value="1"/>
</dbReference>
<dbReference type="AlphaFoldDB" id="A0AAV1TKB7"/>
<reference evidence="1" key="1">
    <citation type="submission" date="2024-01" db="EMBL/GenBank/DDBJ databases">
        <authorList>
            <person name="Webb A."/>
        </authorList>
    </citation>
    <scope>NUCLEOTIDE SEQUENCE</scope>
    <source>
        <strain evidence="1">Pm1</strain>
    </source>
</reference>